<protein>
    <submittedName>
        <fullName evidence="10">Efflux transporter outer membrane subunit</fullName>
    </submittedName>
</protein>
<sequence length="478" mass="50436">MTHRNPRLAALAAALLLAGCANMAGIEPQARLRDDASLNLPAAAAEAPLAVQWWRAFGDEQLDRLIEQALADNPNLRIAQARLARARAAGEVAGAALLPQVNGQFDAMHQRYSETGLLPPPIAGSVRDSATLQLGAGWELDFFGKNRALLEGALGAVRAQQAETDAARILLASNVARSYFQLARVDEQLVVARRTLAQREEALRLVRDRVNAGLDTSLELRQSEGGLPEGRQQIEALQEQATLARNALGALVGKPNTDVVATAPRLADIKPLATAAVIPANLLGLRADVAAARWRVEAAGQDVRSAKAQFYPDINLSAFAGLSSIGLGNLLQAGSLQWGVGPAIRLPIFEGGKLRANLRGKTADYDAAVESYNATVIEAIHEVGDQLASGRSIALQQAEQKQAQASAEGAYDIAVQRYKAGLGNYLNVLTAENAVLAQRRLAVDLAARALDTQVGLARALGGGYVPPADAVAAANDKN</sequence>
<dbReference type="PANTHER" id="PTHR30203">
    <property type="entry name" value="OUTER MEMBRANE CATION EFFLUX PROTEIN"/>
    <property type="match status" value="1"/>
</dbReference>
<dbReference type="EMBL" id="JBHSMF010000006">
    <property type="protein sequence ID" value="MFC5497914.1"/>
    <property type="molecule type" value="Genomic_DNA"/>
</dbReference>
<dbReference type="PANTHER" id="PTHR30203:SF20">
    <property type="entry name" value="MULTIDRUG RESISTANCE OUTER MEMBRANE PROTEIN MDTP-RELATED"/>
    <property type="match status" value="1"/>
</dbReference>
<keyword evidence="5 9" id="KW-0732">Signal</keyword>
<keyword evidence="4 9" id="KW-0812">Transmembrane</keyword>
<evidence type="ECO:0000256" key="7">
    <source>
        <dbReference type="ARBA" id="ARBA00023139"/>
    </source>
</evidence>
<evidence type="ECO:0000256" key="5">
    <source>
        <dbReference type="ARBA" id="ARBA00022729"/>
    </source>
</evidence>
<evidence type="ECO:0000256" key="2">
    <source>
        <dbReference type="ARBA" id="ARBA00007613"/>
    </source>
</evidence>
<evidence type="ECO:0000256" key="1">
    <source>
        <dbReference type="ARBA" id="ARBA00004370"/>
    </source>
</evidence>
<dbReference type="SUPFAM" id="SSF56954">
    <property type="entry name" value="Outer membrane efflux proteins (OEP)"/>
    <property type="match status" value="1"/>
</dbReference>
<proteinExistence type="inferred from homology"/>
<keyword evidence="8 9" id="KW-0449">Lipoprotein</keyword>
<evidence type="ECO:0000256" key="3">
    <source>
        <dbReference type="ARBA" id="ARBA00022452"/>
    </source>
</evidence>
<comment type="subcellular location">
    <subcellularLocation>
        <location evidence="9">Cell membrane</location>
        <topology evidence="9">Lipid-anchor</topology>
    </subcellularLocation>
    <subcellularLocation>
        <location evidence="1">Membrane</location>
    </subcellularLocation>
</comment>
<feature type="signal peptide" evidence="9">
    <location>
        <begin position="1"/>
        <end position="23"/>
    </location>
</feature>
<dbReference type="InterPro" id="IPR003423">
    <property type="entry name" value="OMP_efflux"/>
</dbReference>
<evidence type="ECO:0000313" key="11">
    <source>
        <dbReference type="Proteomes" id="UP001596037"/>
    </source>
</evidence>
<keyword evidence="3 9" id="KW-1134">Transmembrane beta strand</keyword>
<evidence type="ECO:0000256" key="6">
    <source>
        <dbReference type="ARBA" id="ARBA00023136"/>
    </source>
</evidence>
<keyword evidence="11" id="KW-1185">Reference proteome</keyword>
<evidence type="ECO:0000313" key="10">
    <source>
        <dbReference type="EMBL" id="MFC5497914.1"/>
    </source>
</evidence>
<dbReference type="Gene3D" id="2.20.200.10">
    <property type="entry name" value="Outer membrane efflux proteins (OEP)"/>
    <property type="match status" value="1"/>
</dbReference>
<dbReference type="InterPro" id="IPR010131">
    <property type="entry name" value="MdtP/NodT-like"/>
</dbReference>
<dbReference type="PROSITE" id="PS51257">
    <property type="entry name" value="PROKAR_LIPOPROTEIN"/>
    <property type="match status" value="1"/>
</dbReference>
<evidence type="ECO:0000256" key="9">
    <source>
        <dbReference type="RuleBase" id="RU362097"/>
    </source>
</evidence>
<feature type="chain" id="PRO_5044983693" evidence="9">
    <location>
        <begin position="24"/>
        <end position="478"/>
    </location>
</feature>
<keyword evidence="6 9" id="KW-0472">Membrane</keyword>
<dbReference type="Pfam" id="PF02321">
    <property type="entry name" value="OEP"/>
    <property type="match status" value="2"/>
</dbReference>
<dbReference type="NCBIfam" id="TIGR01845">
    <property type="entry name" value="outer_NodT"/>
    <property type="match status" value="1"/>
</dbReference>
<keyword evidence="7 9" id="KW-0564">Palmitate</keyword>
<dbReference type="Gene3D" id="1.20.1600.10">
    <property type="entry name" value="Outer membrane efflux proteins (OEP)"/>
    <property type="match status" value="1"/>
</dbReference>
<gene>
    <name evidence="10" type="ORF">ACFPOE_10255</name>
</gene>
<reference evidence="11" key="1">
    <citation type="journal article" date="2019" name="Int. J. Syst. Evol. Microbiol.">
        <title>The Global Catalogue of Microorganisms (GCM) 10K type strain sequencing project: providing services to taxonomists for standard genome sequencing and annotation.</title>
        <authorList>
            <consortium name="The Broad Institute Genomics Platform"/>
            <consortium name="The Broad Institute Genome Sequencing Center for Infectious Disease"/>
            <person name="Wu L."/>
            <person name="Ma J."/>
        </authorList>
    </citation>
    <scope>NUCLEOTIDE SEQUENCE [LARGE SCALE GENOMIC DNA]</scope>
    <source>
        <strain evidence="11">CCUG 57401</strain>
    </source>
</reference>
<evidence type="ECO:0000256" key="4">
    <source>
        <dbReference type="ARBA" id="ARBA00022692"/>
    </source>
</evidence>
<accession>A0ABW0NDB3</accession>
<dbReference type="RefSeq" id="WP_376849986.1">
    <property type="nucleotide sequence ID" value="NZ_JBHSMF010000006.1"/>
</dbReference>
<evidence type="ECO:0000256" key="8">
    <source>
        <dbReference type="ARBA" id="ARBA00023288"/>
    </source>
</evidence>
<name>A0ABW0NDB3_9BURK</name>
<organism evidence="10 11">
    <name type="scientific">Caenimonas terrae</name>
    <dbReference type="NCBI Taxonomy" id="696074"/>
    <lineage>
        <taxon>Bacteria</taxon>
        <taxon>Pseudomonadati</taxon>
        <taxon>Pseudomonadota</taxon>
        <taxon>Betaproteobacteria</taxon>
        <taxon>Burkholderiales</taxon>
        <taxon>Comamonadaceae</taxon>
        <taxon>Caenimonas</taxon>
    </lineage>
</organism>
<comment type="similarity">
    <text evidence="2 9">Belongs to the outer membrane factor (OMF) (TC 1.B.17) family.</text>
</comment>
<comment type="caution">
    <text evidence="10">The sequence shown here is derived from an EMBL/GenBank/DDBJ whole genome shotgun (WGS) entry which is preliminary data.</text>
</comment>
<dbReference type="Proteomes" id="UP001596037">
    <property type="component" value="Unassembled WGS sequence"/>
</dbReference>